<dbReference type="AlphaFoldDB" id="A0AAE0IJW3"/>
<protein>
    <submittedName>
        <fullName evidence="2">Uncharacterized protein</fullName>
    </submittedName>
</protein>
<evidence type="ECO:0000313" key="3">
    <source>
        <dbReference type="Proteomes" id="UP001283341"/>
    </source>
</evidence>
<name>A0AAE0IJW3_9PEZI</name>
<keyword evidence="3" id="KW-1185">Reference proteome</keyword>
<accession>A0AAE0IJW3</accession>
<feature type="region of interest" description="Disordered" evidence="1">
    <location>
        <begin position="1"/>
        <end position="124"/>
    </location>
</feature>
<dbReference type="Proteomes" id="UP001283341">
    <property type="component" value="Unassembled WGS sequence"/>
</dbReference>
<dbReference type="PANTHER" id="PTHR42111:SF1">
    <property type="entry name" value="YALI0D23727P"/>
    <property type="match status" value="1"/>
</dbReference>
<dbReference type="PANTHER" id="PTHR42111">
    <property type="entry name" value="YALI0D23727P"/>
    <property type="match status" value="1"/>
</dbReference>
<comment type="caution">
    <text evidence="2">The sequence shown here is derived from an EMBL/GenBank/DDBJ whole genome shotgun (WGS) entry which is preliminary data.</text>
</comment>
<evidence type="ECO:0000313" key="2">
    <source>
        <dbReference type="EMBL" id="KAK3326354.1"/>
    </source>
</evidence>
<dbReference type="EMBL" id="JAUEDM010000002">
    <property type="protein sequence ID" value="KAK3326354.1"/>
    <property type="molecule type" value="Genomic_DNA"/>
</dbReference>
<proteinExistence type="predicted"/>
<feature type="compositionally biased region" description="Low complexity" evidence="1">
    <location>
        <begin position="106"/>
        <end position="124"/>
    </location>
</feature>
<evidence type="ECO:0000256" key="1">
    <source>
        <dbReference type="SAM" id="MobiDB-lite"/>
    </source>
</evidence>
<reference evidence="2" key="2">
    <citation type="submission" date="2023-06" db="EMBL/GenBank/DDBJ databases">
        <authorList>
            <consortium name="Lawrence Berkeley National Laboratory"/>
            <person name="Haridas S."/>
            <person name="Hensen N."/>
            <person name="Bonometti L."/>
            <person name="Westerberg I."/>
            <person name="Brannstrom I.O."/>
            <person name="Guillou S."/>
            <person name="Cros-Aarteil S."/>
            <person name="Calhoun S."/>
            <person name="Kuo A."/>
            <person name="Mondo S."/>
            <person name="Pangilinan J."/>
            <person name="Riley R."/>
            <person name="Labutti K."/>
            <person name="Andreopoulos B."/>
            <person name="Lipzen A."/>
            <person name="Chen C."/>
            <person name="Yanf M."/>
            <person name="Daum C."/>
            <person name="Ng V."/>
            <person name="Clum A."/>
            <person name="Steindorff A."/>
            <person name="Ohm R."/>
            <person name="Martin F."/>
            <person name="Silar P."/>
            <person name="Natvig D."/>
            <person name="Lalanne C."/>
            <person name="Gautier V."/>
            <person name="Ament-Velasquez S.L."/>
            <person name="Kruys A."/>
            <person name="Hutchinson M.I."/>
            <person name="Powell A.J."/>
            <person name="Barry K."/>
            <person name="Miller A.N."/>
            <person name="Grigoriev I.V."/>
            <person name="Debuchy R."/>
            <person name="Gladieux P."/>
            <person name="Thoren M.H."/>
            <person name="Johannesson H."/>
        </authorList>
    </citation>
    <scope>NUCLEOTIDE SEQUENCE</scope>
    <source>
        <strain evidence="2">CBS 118394</strain>
    </source>
</reference>
<feature type="compositionally biased region" description="Low complexity" evidence="1">
    <location>
        <begin position="292"/>
        <end position="303"/>
    </location>
</feature>
<feature type="compositionally biased region" description="Polar residues" evidence="1">
    <location>
        <begin position="23"/>
        <end position="33"/>
    </location>
</feature>
<reference evidence="2" key="1">
    <citation type="journal article" date="2023" name="Mol. Phylogenet. Evol.">
        <title>Genome-scale phylogeny and comparative genomics of the fungal order Sordariales.</title>
        <authorList>
            <person name="Hensen N."/>
            <person name="Bonometti L."/>
            <person name="Westerberg I."/>
            <person name="Brannstrom I.O."/>
            <person name="Guillou S."/>
            <person name="Cros-Aarteil S."/>
            <person name="Calhoun S."/>
            <person name="Haridas S."/>
            <person name="Kuo A."/>
            <person name="Mondo S."/>
            <person name="Pangilinan J."/>
            <person name="Riley R."/>
            <person name="LaButti K."/>
            <person name="Andreopoulos B."/>
            <person name="Lipzen A."/>
            <person name="Chen C."/>
            <person name="Yan M."/>
            <person name="Daum C."/>
            <person name="Ng V."/>
            <person name="Clum A."/>
            <person name="Steindorff A."/>
            <person name="Ohm R.A."/>
            <person name="Martin F."/>
            <person name="Silar P."/>
            <person name="Natvig D.O."/>
            <person name="Lalanne C."/>
            <person name="Gautier V."/>
            <person name="Ament-Velasquez S.L."/>
            <person name="Kruys A."/>
            <person name="Hutchinson M.I."/>
            <person name="Powell A.J."/>
            <person name="Barry K."/>
            <person name="Miller A.N."/>
            <person name="Grigoriev I.V."/>
            <person name="Debuchy R."/>
            <person name="Gladieux P."/>
            <person name="Hiltunen Thoren M."/>
            <person name="Johannesson H."/>
        </authorList>
    </citation>
    <scope>NUCLEOTIDE SEQUENCE</scope>
    <source>
        <strain evidence="2">CBS 118394</strain>
    </source>
</reference>
<organism evidence="2 3">
    <name type="scientific">Apodospora peruviana</name>
    <dbReference type="NCBI Taxonomy" id="516989"/>
    <lineage>
        <taxon>Eukaryota</taxon>
        <taxon>Fungi</taxon>
        <taxon>Dikarya</taxon>
        <taxon>Ascomycota</taxon>
        <taxon>Pezizomycotina</taxon>
        <taxon>Sordariomycetes</taxon>
        <taxon>Sordariomycetidae</taxon>
        <taxon>Sordariales</taxon>
        <taxon>Lasiosphaeriaceae</taxon>
        <taxon>Apodospora</taxon>
    </lineage>
</organism>
<feature type="compositionally biased region" description="Low complexity" evidence="1">
    <location>
        <begin position="75"/>
        <end position="95"/>
    </location>
</feature>
<gene>
    <name evidence="2" type="ORF">B0H66DRAFT_530359</name>
</gene>
<feature type="region of interest" description="Disordered" evidence="1">
    <location>
        <begin position="264"/>
        <end position="365"/>
    </location>
</feature>
<feature type="compositionally biased region" description="Low complexity" evidence="1">
    <location>
        <begin position="312"/>
        <end position="322"/>
    </location>
</feature>
<sequence>MTVTTSTPQPIPRLAEPLEVDANKNSSSTTGDSASRAGEGSEDKKSKKRSSFFGAFSKKKTDDSSTKSPPLAPKSEPSVNSAAAAAERRSGAASPVIVEQYPHFMPSSPGRALSSSPRLSSPAGSQIFERDVQESAAVLPNSPAIPSHITTENYIPPVLDASSEAITDDHLDPDSVEIITHTGHQPAAVTVTGVQGSGHFGGSGGDLSSSWVDELAAFASDSETKLAGGETTSNYGSLDTTDVRRLSFISFADVVQSEQAAAGNSFGQAGSRDSMHGLPAGLTSLGAALGHRSPSPIRSPVSSAGGGPGTSPPTSKSGSVKGLELSPARKPLSPTATGGFGSFGSGPASPTGTTAGGGHVSGELAIETMTQALRRTGSGDLGVRSLPTSPI</sequence>